<feature type="region of interest" description="Disordered" evidence="1">
    <location>
        <begin position="115"/>
        <end position="138"/>
    </location>
</feature>
<dbReference type="AlphaFoldDB" id="A0A0J8R9Y3"/>
<protein>
    <submittedName>
        <fullName evidence="2">Uncharacterized protein</fullName>
    </submittedName>
</protein>
<accession>A0A0J8R9Y3</accession>
<reference evidence="3" key="1">
    <citation type="journal article" date="2010" name="Genome Res.">
        <title>Population genomic sequencing of Coccidioides fungi reveals recent hybridization and transposon control.</title>
        <authorList>
            <person name="Neafsey D.E."/>
            <person name="Barker B.M."/>
            <person name="Sharpton T.J."/>
            <person name="Stajich J.E."/>
            <person name="Park D.J."/>
            <person name="Whiston E."/>
            <person name="Hung C.-Y."/>
            <person name="McMahan C."/>
            <person name="White J."/>
            <person name="Sykes S."/>
            <person name="Heiman D."/>
            <person name="Young S."/>
            <person name="Zeng Q."/>
            <person name="Abouelleil A."/>
            <person name="Aftuck L."/>
            <person name="Bessette D."/>
            <person name="Brown A."/>
            <person name="FitzGerald M."/>
            <person name="Lui A."/>
            <person name="Macdonald J.P."/>
            <person name="Priest M."/>
            <person name="Orbach M.J."/>
            <person name="Galgiani J.N."/>
            <person name="Kirkland T.N."/>
            <person name="Cole G.T."/>
            <person name="Birren B.W."/>
            <person name="Henn M.R."/>
            <person name="Taylor J.W."/>
            <person name="Rounsley S.D."/>
        </authorList>
    </citation>
    <scope>NUCLEOTIDE SEQUENCE [LARGE SCALE GENOMIC DNA]</scope>
    <source>
        <strain evidence="3">RMSCC 3703</strain>
    </source>
</reference>
<evidence type="ECO:0000313" key="3">
    <source>
        <dbReference type="Proteomes" id="UP000054559"/>
    </source>
</evidence>
<name>A0A0J8R9Y3_COCIT</name>
<dbReference type="Proteomes" id="UP000054559">
    <property type="component" value="Unassembled WGS sequence"/>
</dbReference>
<evidence type="ECO:0000313" key="2">
    <source>
        <dbReference type="EMBL" id="KMU81681.1"/>
    </source>
</evidence>
<gene>
    <name evidence="2" type="ORF">CISG_02699</name>
</gene>
<evidence type="ECO:0000256" key="1">
    <source>
        <dbReference type="SAM" id="MobiDB-lite"/>
    </source>
</evidence>
<organism evidence="2 3">
    <name type="scientific">Coccidioides immitis RMSCC 3703</name>
    <dbReference type="NCBI Taxonomy" id="454286"/>
    <lineage>
        <taxon>Eukaryota</taxon>
        <taxon>Fungi</taxon>
        <taxon>Dikarya</taxon>
        <taxon>Ascomycota</taxon>
        <taxon>Pezizomycotina</taxon>
        <taxon>Eurotiomycetes</taxon>
        <taxon>Eurotiomycetidae</taxon>
        <taxon>Onygenales</taxon>
        <taxon>Onygenaceae</taxon>
        <taxon>Coccidioides</taxon>
    </lineage>
</organism>
<dbReference type="EMBL" id="DS268126">
    <property type="protein sequence ID" value="KMU81681.1"/>
    <property type="molecule type" value="Genomic_DNA"/>
</dbReference>
<proteinExistence type="predicted"/>
<sequence length="226" mass="24304">MDSVLFLDEAKSVSVVTSGVVQLGSENGPVNAHPLRQSHELAPESAKLAGWQQILAGKQRRGPSAIRPWSLRRTGVAFAACFSNQRPADGVMSGWRLMGSDDVCCQVPPPRFVLTDEPTDPEHSRGRGGAGLAEAQRERERERENFQWNFQRSICQIGFGPKLGLGSDRATLLRCRSLPLDGGKDSAILLSDCATLTAGGISLGSRQAAEHSFVVVVVVKVLSGTR</sequence>